<proteinExistence type="inferred from homology"/>
<evidence type="ECO:0000256" key="4">
    <source>
        <dbReference type="ARBA" id="ARBA00022692"/>
    </source>
</evidence>
<dbReference type="InterPro" id="IPR036942">
    <property type="entry name" value="Beta-barrel_TonB_sf"/>
</dbReference>
<keyword evidence="3 7" id="KW-1134">Transmembrane beta strand</keyword>
<dbReference type="NCBIfam" id="TIGR04057">
    <property type="entry name" value="SusC_RagA_signa"/>
    <property type="match status" value="1"/>
</dbReference>
<dbReference type="InterPro" id="IPR012910">
    <property type="entry name" value="Plug_dom"/>
</dbReference>
<evidence type="ECO:0000256" key="6">
    <source>
        <dbReference type="ARBA" id="ARBA00023237"/>
    </source>
</evidence>
<feature type="signal peptide" evidence="8">
    <location>
        <begin position="1"/>
        <end position="34"/>
    </location>
</feature>
<evidence type="ECO:0000313" key="11">
    <source>
        <dbReference type="Proteomes" id="UP000192360"/>
    </source>
</evidence>
<dbReference type="EMBL" id="FWXO01000005">
    <property type="protein sequence ID" value="SMC79637.1"/>
    <property type="molecule type" value="Genomic_DNA"/>
</dbReference>
<dbReference type="Pfam" id="PF13715">
    <property type="entry name" value="CarbopepD_reg_2"/>
    <property type="match status" value="1"/>
</dbReference>
<dbReference type="InterPro" id="IPR023997">
    <property type="entry name" value="TonB-dep_OMP_SusC/RagA_CS"/>
</dbReference>
<reference evidence="10 11" key="1">
    <citation type="submission" date="2017-04" db="EMBL/GenBank/DDBJ databases">
        <authorList>
            <person name="Afonso C.L."/>
            <person name="Miller P.J."/>
            <person name="Scott M.A."/>
            <person name="Spackman E."/>
            <person name="Goraichik I."/>
            <person name="Dimitrov K.M."/>
            <person name="Suarez D.L."/>
            <person name="Swayne D.E."/>
        </authorList>
    </citation>
    <scope>NUCLEOTIDE SEQUENCE [LARGE SCALE GENOMIC DNA]</scope>
    <source>
        <strain evidence="10 11">DSM 21164</strain>
    </source>
</reference>
<organism evidence="10 11">
    <name type="scientific">Cellulophaga tyrosinoxydans</name>
    <dbReference type="NCBI Taxonomy" id="504486"/>
    <lineage>
        <taxon>Bacteria</taxon>
        <taxon>Pseudomonadati</taxon>
        <taxon>Bacteroidota</taxon>
        <taxon>Flavobacteriia</taxon>
        <taxon>Flavobacteriales</taxon>
        <taxon>Flavobacteriaceae</taxon>
        <taxon>Cellulophaga</taxon>
    </lineage>
</organism>
<evidence type="ECO:0000259" key="9">
    <source>
        <dbReference type="Pfam" id="PF07715"/>
    </source>
</evidence>
<evidence type="ECO:0000256" key="2">
    <source>
        <dbReference type="ARBA" id="ARBA00022448"/>
    </source>
</evidence>
<gene>
    <name evidence="10" type="ORF">SAMN05660703_2790</name>
</gene>
<dbReference type="InterPro" id="IPR039426">
    <property type="entry name" value="TonB-dep_rcpt-like"/>
</dbReference>
<dbReference type="SUPFAM" id="SSF56935">
    <property type="entry name" value="Porins"/>
    <property type="match status" value="1"/>
</dbReference>
<evidence type="ECO:0000256" key="7">
    <source>
        <dbReference type="PROSITE-ProRule" id="PRU01360"/>
    </source>
</evidence>
<sequence>MNKKLINEQVHHWKINYFTLMLLIFGMMSFSSQAQVNDISGIVLDELGTPIPGVTVMQKGTTIGTATDFDGKFTLQLFASTKTLIFSSLGYETQEVSLGNKTSLSIVLLEDVAALEEVVVIGYQTVSREKVLGSTVNVKSESIEQSTPIDVLQGVQGKVSGVQILSNNGPGEGFDIRIRGVGSLNGATGPLYVVDGQQTFNIDNLNPSDIQSFEILKDGATTAAYGAQGANGVVVITTKGGVRGKLNLDITSITGVNSLVGAVPVSTAKQRIIMERLLNTNLRSQTVLDSLGQGYRNSPDNQALITRPGFRHQTNIALSGGGEKSKYYWNTGYLNQDGVVLNSDFKRLSTRLKLDLTPSEKFSAGTIVNMTFEQTNGISSGAVLGNALNRIPYIAIFEPNGDLSPTPTSFNGSGNPVQQLLLRKNLRKNYRFNVFNYAEYKILPQLSIKSTLGVTMGYDKREGFAPSSLSVGGTNPNSFATADESHSLSYNLQQDNFLNFNQKWGDHSLSAFGGMQLQVGRTETLGLTTRLSNDLITTLNNADVEYFVPTNATQNFDQGQFSLFTGFNYDFDNKYLLGATIRRDGSSRFGPQNQFGYFPSASIGWRVSKESFLKNVKSIDNLLVRATYGIVGNDRIGNFEFLSSLEPRGYYDGVLGFVPVTFGNEIIKWEQTESKDLGFDLAMFKRRLNIGAAVWVKDTKDLLVNTQLPEESGFSVARENRGVIRNKGIDFSINGTVLKTKDFSWNAGFNIGILDNEVIELDTPIISGVSIIEEGQPIGNFTGYKQNGIFQYDESNAFTPEGDRLIPNFDANGTFLGSYNTSAGQAYSGIVRQLVHGPSGNVLQGGDYIWDDKNNDGVIDSEDTQILGNGLATVYGGLTHDLKYKGFTLGVLFDYSFGNEIYRRYDHDRNSFRANTITPSPDRIDGAWQNQGDVTIYPIIASAASRPQNRFDFAGNTANSLYIEDGSFIKWRYIRMGYTFSKDVLDRFNLGLKDLTLNFQVNNILTWTNYQGYSPEFGNRDSVLSPSVDNLRYPSDREFLLSLRVQF</sequence>
<protein>
    <submittedName>
        <fullName evidence="10">TonB-linked outer membrane protein, SusC/RagA family</fullName>
    </submittedName>
</protein>
<dbReference type="Gene3D" id="2.40.170.20">
    <property type="entry name" value="TonB-dependent receptor, beta-barrel domain"/>
    <property type="match status" value="1"/>
</dbReference>
<keyword evidence="5 7" id="KW-0472">Membrane</keyword>
<evidence type="ECO:0000256" key="8">
    <source>
        <dbReference type="SAM" id="SignalP"/>
    </source>
</evidence>
<accession>A0A1W2C314</accession>
<keyword evidence="8" id="KW-0732">Signal</keyword>
<keyword evidence="6 7" id="KW-0998">Cell outer membrane</keyword>
<name>A0A1W2C314_9FLAO</name>
<dbReference type="Gene3D" id="2.60.40.1120">
    <property type="entry name" value="Carboxypeptidase-like, regulatory domain"/>
    <property type="match status" value="1"/>
</dbReference>
<dbReference type="InterPro" id="IPR023996">
    <property type="entry name" value="TonB-dep_OMP_SusC/RagA"/>
</dbReference>
<dbReference type="Gene3D" id="2.170.130.10">
    <property type="entry name" value="TonB-dependent receptor, plug domain"/>
    <property type="match status" value="1"/>
</dbReference>
<dbReference type="SUPFAM" id="SSF49464">
    <property type="entry name" value="Carboxypeptidase regulatory domain-like"/>
    <property type="match status" value="1"/>
</dbReference>
<dbReference type="AlphaFoldDB" id="A0A1W2C314"/>
<comment type="subcellular location">
    <subcellularLocation>
        <location evidence="1 7">Cell outer membrane</location>
        <topology evidence="1 7">Multi-pass membrane protein</topology>
    </subcellularLocation>
</comment>
<dbReference type="RefSeq" id="WP_084062359.1">
    <property type="nucleotide sequence ID" value="NZ_FWXO01000005.1"/>
</dbReference>
<evidence type="ECO:0000256" key="1">
    <source>
        <dbReference type="ARBA" id="ARBA00004571"/>
    </source>
</evidence>
<dbReference type="PROSITE" id="PS52016">
    <property type="entry name" value="TONB_DEPENDENT_REC_3"/>
    <property type="match status" value="1"/>
</dbReference>
<comment type="similarity">
    <text evidence="7">Belongs to the TonB-dependent receptor family.</text>
</comment>
<keyword evidence="11" id="KW-1185">Reference proteome</keyword>
<dbReference type="Proteomes" id="UP000192360">
    <property type="component" value="Unassembled WGS sequence"/>
</dbReference>
<feature type="chain" id="PRO_5012619324" evidence="8">
    <location>
        <begin position="35"/>
        <end position="1047"/>
    </location>
</feature>
<dbReference type="NCBIfam" id="TIGR04056">
    <property type="entry name" value="OMP_RagA_SusC"/>
    <property type="match status" value="1"/>
</dbReference>
<keyword evidence="4 7" id="KW-0812">Transmembrane</keyword>
<dbReference type="InterPro" id="IPR008969">
    <property type="entry name" value="CarboxyPept-like_regulatory"/>
</dbReference>
<feature type="domain" description="TonB-dependent receptor plug" evidence="9">
    <location>
        <begin position="130"/>
        <end position="233"/>
    </location>
</feature>
<evidence type="ECO:0000313" key="10">
    <source>
        <dbReference type="EMBL" id="SMC79637.1"/>
    </source>
</evidence>
<dbReference type="STRING" id="504486.SAMN05660703_2790"/>
<dbReference type="InterPro" id="IPR037066">
    <property type="entry name" value="Plug_dom_sf"/>
</dbReference>
<dbReference type="OrthoDB" id="9768177at2"/>
<evidence type="ECO:0000256" key="3">
    <source>
        <dbReference type="ARBA" id="ARBA00022452"/>
    </source>
</evidence>
<dbReference type="Pfam" id="PF07715">
    <property type="entry name" value="Plug"/>
    <property type="match status" value="1"/>
</dbReference>
<keyword evidence="2 7" id="KW-0813">Transport</keyword>
<evidence type="ECO:0000256" key="5">
    <source>
        <dbReference type="ARBA" id="ARBA00023136"/>
    </source>
</evidence>
<dbReference type="GO" id="GO:0009279">
    <property type="term" value="C:cell outer membrane"/>
    <property type="evidence" value="ECO:0007669"/>
    <property type="project" value="UniProtKB-SubCell"/>
</dbReference>